<proteinExistence type="predicted"/>
<sequence length="425" mass="48010">MVVIQTPLELHEHNHIRCINQLPRELLSRIFIQCDWNTGYSVRVRPDRRDSQVDPTRYVQCVAPAVCRHWREVALATVALWTTIRIIKPLPCKRAELYLSRSGSTAPLDIQLFKTGANFVMEGDHPRTLVSHAEQVHKVFAFVVKHGGSLSRWSALRFMFLKPPPQLRLITMRGITGGQLFGDISRPQLAGLTSIFLSFVGPYPRVEHIYSMLAANPRLSKLLLDSIEAKRLDDAAITRVSSSPQLVLSSLVYLGFTSIKKPVWCLAILKMFKAPALETLQLSFLGREDPDANQVLVDYISHQGTQASPYFPTTLGELMFDTFGKTNPDPEPLLRAYPNIITIATDSFATLLKRPWLAPNLVNLRANIHRPSAASELKNIIFERCQDSLPLKRIYVWSSGGAWDPSPEDREQIEKLVELAGERVW</sequence>
<dbReference type="Pfam" id="PF12937">
    <property type="entry name" value="F-box-like"/>
    <property type="match status" value="1"/>
</dbReference>
<evidence type="ECO:0000313" key="3">
    <source>
        <dbReference type="Proteomes" id="UP000663850"/>
    </source>
</evidence>
<reference evidence="2" key="1">
    <citation type="submission" date="2021-01" db="EMBL/GenBank/DDBJ databases">
        <authorList>
            <person name="Kaushik A."/>
        </authorList>
    </citation>
    <scope>NUCLEOTIDE SEQUENCE</scope>
    <source>
        <strain evidence="2">Type strain: AG8-Rh-89/</strain>
    </source>
</reference>
<dbReference type="EMBL" id="CAJMWZ010004223">
    <property type="protein sequence ID" value="CAE6486782.1"/>
    <property type="molecule type" value="Genomic_DNA"/>
</dbReference>
<organism evidence="2 3">
    <name type="scientific">Rhizoctonia solani</name>
    <dbReference type="NCBI Taxonomy" id="456999"/>
    <lineage>
        <taxon>Eukaryota</taxon>
        <taxon>Fungi</taxon>
        <taxon>Dikarya</taxon>
        <taxon>Basidiomycota</taxon>
        <taxon>Agaricomycotina</taxon>
        <taxon>Agaricomycetes</taxon>
        <taxon>Cantharellales</taxon>
        <taxon>Ceratobasidiaceae</taxon>
        <taxon>Rhizoctonia</taxon>
    </lineage>
</organism>
<accession>A0A8H3H880</accession>
<protein>
    <recommendedName>
        <fullName evidence="1">F-box domain-containing protein</fullName>
    </recommendedName>
</protein>
<evidence type="ECO:0000259" key="1">
    <source>
        <dbReference type="Pfam" id="PF12937"/>
    </source>
</evidence>
<feature type="domain" description="F-box" evidence="1">
    <location>
        <begin position="19"/>
        <end position="85"/>
    </location>
</feature>
<dbReference type="Gene3D" id="1.20.1280.50">
    <property type="match status" value="1"/>
</dbReference>
<dbReference type="Proteomes" id="UP000663850">
    <property type="component" value="Unassembled WGS sequence"/>
</dbReference>
<dbReference type="AlphaFoldDB" id="A0A8H3H880"/>
<comment type="caution">
    <text evidence="2">The sequence shown here is derived from an EMBL/GenBank/DDBJ whole genome shotgun (WGS) entry which is preliminary data.</text>
</comment>
<name>A0A8H3H880_9AGAM</name>
<evidence type="ECO:0000313" key="2">
    <source>
        <dbReference type="EMBL" id="CAE6486782.1"/>
    </source>
</evidence>
<gene>
    <name evidence="2" type="ORF">RDB_LOCUS80344</name>
</gene>
<dbReference type="InterPro" id="IPR001810">
    <property type="entry name" value="F-box_dom"/>
</dbReference>